<keyword evidence="2" id="KW-0680">Restriction system</keyword>
<protein>
    <recommendedName>
        <fullName evidence="4">Type I restriction modification DNA specificity domain-containing protein</fullName>
    </recommendedName>
</protein>
<evidence type="ECO:0000313" key="6">
    <source>
        <dbReference type="Proteomes" id="UP000249762"/>
    </source>
</evidence>
<proteinExistence type="inferred from homology"/>
<dbReference type="InterPro" id="IPR052021">
    <property type="entry name" value="Type-I_RS_S_subunit"/>
</dbReference>
<dbReference type="Gene3D" id="3.90.220.20">
    <property type="entry name" value="DNA methylase specificity domains"/>
    <property type="match status" value="2"/>
</dbReference>
<dbReference type="GO" id="GO:0003677">
    <property type="term" value="F:DNA binding"/>
    <property type="evidence" value="ECO:0007669"/>
    <property type="project" value="UniProtKB-KW"/>
</dbReference>
<keyword evidence="6" id="KW-1185">Reference proteome</keyword>
<organism evidence="5 6">
    <name type="scientific">Mycoplasma wenyonii</name>
    <dbReference type="NCBI Taxonomy" id="65123"/>
    <lineage>
        <taxon>Bacteria</taxon>
        <taxon>Bacillati</taxon>
        <taxon>Mycoplasmatota</taxon>
        <taxon>Mollicutes</taxon>
        <taxon>Mycoplasmataceae</taxon>
        <taxon>Mycoplasma</taxon>
    </lineage>
</organism>
<accession>A0A328PUP1</accession>
<dbReference type="EMBL" id="QKVO01000018">
    <property type="protein sequence ID" value="RAO94819.1"/>
    <property type="molecule type" value="Genomic_DNA"/>
</dbReference>
<dbReference type="RefSeq" id="WP_112665843.1">
    <property type="nucleotide sequence ID" value="NZ_QKVO01000018.1"/>
</dbReference>
<gene>
    <name evidence="5" type="ORF">DNK47_03040</name>
</gene>
<dbReference type="AlphaFoldDB" id="A0A328PUP1"/>
<evidence type="ECO:0000256" key="2">
    <source>
        <dbReference type="ARBA" id="ARBA00022747"/>
    </source>
</evidence>
<comment type="similarity">
    <text evidence="1">Belongs to the type-I restriction system S methylase family.</text>
</comment>
<dbReference type="Proteomes" id="UP000249762">
    <property type="component" value="Unassembled WGS sequence"/>
</dbReference>
<dbReference type="InterPro" id="IPR000055">
    <property type="entry name" value="Restrct_endonuc_typeI_TRD"/>
</dbReference>
<comment type="caution">
    <text evidence="5">The sequence shown here is derived from an EMBL/GenBank/DDBJ whole genome shotgun (WGS) entry which is preliminary data.</text>
</comment>
<name>A0A328PUP1_9MOLU</name>
<dbReference type="PANTHER" id="PTHR30408">
    <property type="entry name" value="TYPE-1 RESTRICTION ENZYME ECOKI SPECIFICITY PROTEIN"/>
    <property type="match status" value="1"/>
</dbReference>
<dbReference type="PANTHER" id="PTHR30408:SF12">
    <property type="entry name" value="TYPE I RESTRICTION ENZYME MJAVIII SPECIFICITY SUBUNIT"/>
    <property type="match status" value="1"/>
</dbReference>
<dbReference type="Pfam" id="PF01420">
    <property type="entry name" value="Methylase_S"/>
    <property type="match status" value="2"/>
</dbReference>
<dbReference type="SUPFAM" id="SSF116734">
    <property type="entry name" value="DNA methylase specificity domain"/>
    <property type="match status" value="2"/>
</dbReference>
<reference evidence="6" key="1">
    <citation type="submission" date="2018-06" db="EMBL/GenBank/DDBJ databases">
        <authorList>
            <person name="Martinez Ocampo F."/>
            <person name="Quiroz Castaneda R.E."/>
            <person name="Rojas Lopez X."/>
        </authorList>
    </citation>
    <scope>NUCLEOTIDE SEQUENCE [LARGE SCALE GENOMIC DNA]</scope>
    <source>
        <strain evidence="6">INIFAP02</strain>
    </source>
</reference>
<evidence type="ECO:0000256" key="3">
    <source>
        <dbReference type="ARBA" id="ARBA00023125"/>
    </source>
</evidence>
<evidence type="ECO:0000256" key="1">
    <source>
        <dbReference type="ARBA" id="ARBA00010923"/>
    </source>
</evidence>
<feature type="domain" description="Type I restriction modification DNA specificity" evidence="4">
    <location>
        <begin position="5"/>
        <end position="181"/>
    </location>
</feature>
<evidence type="ECO:0000313" key="5">
    <source>
        <dbReference type="EMBL" id="RAO94819.1"/>
    </source>
</evidence>
<feature type="domain" description="Type I restriction modification DNA specificity" evidence="4">
    <location>
        <begin position="198"/>
        <end position="375"/>
    </location>
</feature>
<sequence>MEKKTKWVELGEICEFQVGLPVSLKDQFKENLNGYLQPLIKIGNMQETGINIDDLTWIDPVSFKKIKNFVVYPEEILIAKDATIGRVVLNNTGRKLYFSQHIYKFKPNLEVVNQKYLFYFLLMKQKTLATLKTVGPIPALELTRLKKLKIPLPPLKQQEKIAKWLETFSSLERQLERQLERHKTQYRYYLNRLMRGGQMIELGNVCNIKTGLSISEKDIFKENVDNNLCPFIKIGDLNNFGINIKKLGYIKPRYINNFNDFTVKPGDIMIGRVGSAGKLAFNDLSYFLFFSENIYKITTNKSFVDQKYLFYSLAVKQQKIIKTKTLGPISILTLTQIKKLQVPLPSLEKQEKIANWLDRFRELTENISKGLPKEILLLKQQSRYYREKLIN</sequence>
<dbReference type="OrthoDB" id="396674at2"/>
<keyword evidence="3" id="KW-0238">DNA-binding</keyword>
<dbReference type="InterPro" id="IPR044946">
    <property type="entry name" value="Restrct_endonuc_typeI_TRD_sf"/>
</dbReference>
<dbReference type="GO" id="GO:0009307">
    <property type="term" value="P:DNA restriction-modification system"/>
    <property type="evidence" value="ECO:0007669"/>
    <property type="project" value="UniProtKB-KW"/>
</dbReference>
<evidence type="ECO:0000259" key="4">
    <source>
        <dbReference type="Pfam" id="PF01420"/>
    </source>
</evidence>